<accession>A6JJI2</accession>
<dbReference type="SUPFAM" id="SSF46579">
    <property type="entry name" value="Prefoldin"/>
    <property type="match status" value="1"/>
</dbReference>
<evidence type="ECO:0000313" key="3">
    <source>
        <dbReference type="Proteomes" id="UP000234681"/>
    </source>
</evidence>
<dbReference type="AlphaFoldDB" id="A6JJI2"/>
<evidence type="ECO:0000256" key="1">
    <source>
        <dbReference type="SAM" id="Coils"/>
    </source>
</evidence>
<feature type="coiled-coil region" evidence="1">
    <location>
        <begin position="2"/>
        <end position="36"/>
    </location>
</feature>
<gene>
    <name evidence="2" type="primary">Ke2</name>
    <name evidence="2" type="ORF">rCG_61038</name>
</gene>
<name>A6JJI2_RAT</name>
<reference evidence="3" key="1">
    <citation type="submission" date="2005-09" db="EMBL/GenBank/DDBJ databases">
        <authorList>
            <person name="Mural R.J."/>
            <person name="Li P.W."/>
            <person name="Adams M.D."/>
            <person name="Amanatides P.G."/>
            <person name="Baden-Tillson H."/>
            <person name="Barnstead M."/>
            <person name="Chin S.H."/>
            <person name="Dew I."/>
            <person name="Evans C.A."/>
            <person name="Ferriera S."/>
            <person name="Flanigan M."/>
            <person name="Fosler C."/>
            <person name="Glodek A."/>
            <person name="Gu Z."/>
            <person name="Holt R.A."/>
            <person name="Jennings D."/>
            <person name="Kraft C.L."/>
            <person name="Lu F."/>
            <person name="Nguyen T."/>
            <person name="Nusskern D.R."/>
            <person name="Pfannkoch C.M."/>
            <person name="Sitter C."/>
            <person name="Sutton G.G."/>
            <person name="Venter J.C."/>
            <person name="Wang Z."/>
            <person name="Woodage T."/>
            <person name="Zheng X.H."/>
            <person name="Zhong F."/>
        </authorList>
    </citation>
    <scope>NUCLEOTIDE SEQUENCE [LARGE SCALE GENOMIC DNA]</scope>
    <source>
        <strain>BN</strain>
        <strain evidence="3">Sprague-Dawley</strain>
    </source>
</reference>
<dbReference type="Proteomes" id="UP000234681">
    <property type="component" value="Chromosome 20"/>
</dbReference>
<proteinExistence type="predicted"/>
<dbReference type="InterPro" id="IPR009053">
    <property type="entry name" value="Prefoldin"/>
</dbReference>
<evidence type="ECO:0000313" key="2">
    <source>
        <dbReference type="EMBL" id="EDL96848.1"/>
    </source>
</evidence>
<dbReference type="EMBL" id="CH473988">
    <property type="protein sequence ID" value="EDL96848.1"/>
    <property type="molecule type" value="Genomic_DNA"/>
</dbReference>
<dbReference type="Gene3D" id="1.10.287.370">
    <property type="match status" value="1"/>
</dbReference>
<sequence length="45" mass="5234">MAELIQKKLQGEVEKYQQLQKDLSKSMSGRQKLEAQLTENNIVKE</sequence>
<protein>
    <submittedName>
        <fullName evidence="2">MHC class II region expressed gene KE2, isoform CRA_b</fullName>
    </submittedName>
</protein>
<organism evidence="2 3">
    <name type="scientific">Rattus norvegicus</name>
    <name type="common">Rat</name>
    <dbReference type="NCBI Taxonomy" id="10116"/>
    <lineage>
        <taxon>Eukaryota</taxon>
        <taxon>Metazoa</taxon>
        <taxon>Chordata</taxon>
        <taxon>Craniata</taxon>
        <taxon>Vertebrata</taxon>
        <taxon>Euteleostomi</taxon>
        <taxon>Mammalia</taxon>
        <taxon>Eutheria</taxon>
        <taxon>Euarchontoglires</taxon>
        <taxon>Glires</taxon>
        <taxon>Rodentia</taxon>
        <taxon>Myomorpha</taxon>
        <taxon>Muroidea</taxon>
        <taxon>Muridae</taxon>
        <taxon>Murinae</taxon>
        <taxon>Rattus</taxon>
    </lineage>
</organism>
<keyword evidence="1" id="KW-0175">Coiled coil</keyword>